<organism evidence="4 5">
    <name type="scientific">Luteitalea pratensis</name>
    <dbReference type="NCBI Taxonomy" id="1855912"/>
    <lineage>
        <taxon>Bacteria</taxon>
        <taxon>Pseudomonadati</taxon>
        <taxon>Acidobacteriota</taxon>
        <taxon>Vicinamibacteria</taxon>
        <taxon>Vicinamibacterales</taxon>
        <taxon>Vicinamibacteraceae</taxon>
        <taxon>Luteitalea</taxon>
    </lineage>
</organism>
<dbReference type="InterPro" id="IPR006311">
    <property type="entry name" value="TAT_signal"/>
</dbReference>
<dbReference type="InterPro" id="IPR050417">
    <property type="entry name" value="Sugar_Epim/Isomerase"/>
</dbReference>
<accession>A0A143PPD4</accession>
<dbReference type="EMBL" id="CP015136">
    <property type="protein sequence ID" value="AMY09684.1"/>
    <property type="molecule type" value="Genomic_DNA"/>
</dbReference>
<evidence type="ECO:0000256" key="1">
    <source>
        <dbReference type="ARBA" id="ARBA00023235"/>
    </source>
</evidence>
<dbReference type="EC" id="5.3.1.22" evidence="4"/>
<reference evidence="5" key="2">
    <citation type="submission" date="2016-04" db="EMBL/GenBank/DDBJ databases">
        <title>First Complete Genome Sequence of a Subdivision 6 Acidobacterium.</title>
        <authorList>
            <person name="Huang S."/>
            <person name="Vieira S."/>
            <person name="Bunk B."/>
            <person name="Riedel T."/>
            <person name="Sproeer C."/>
            <person name="Overmann J."/>
        </authorList>
    </citation>
    <scope>NUCLEOTIDE SEQUENCE [LARGE SCALE GENOMIC DNA]</scope>
    <source>
        <strain evidence="5">DSM 100886 HEG_-6_39</strain>
    </source>
</reference>
<dbReference type="STRING" id="1855912.LuPra_02908"/>
<dbReference type="SUPFAM" id="SSF51658">
    <property type="entry name" value="Xylose isomerase-like"/>
    <property type="match status" value="1"/>
</dbReference>
<keyword evidence="4" id="KW-0670">Pyruvate</keyword>
<feature type="signal peptide" evidence="2">
    <location>
        <begin position="1"/>
        <end position="26"/>
    </location>
</feature>
<evidence type="ECO:0000259" key="3">
    <source>
        <dbReference type="Pfam" id="PF01261"/>
    </source>
</evidence>
<dbReference type="PANTHER" id="PTHR43489:SF3">
    <property type="entry name" value="XYLOSE ISOMERASE DOMAIN PROTEIN TIM BARREL"/>
    <property type="match status" value="1"/>
</dbReference>
<dbReference type="InterPro" id="IPR013022">
    <property type="entry name" value="Xyl_isomerase-like_TIM-brl"/>
</dbReference>
<dbReference type="PANTHER" id="PTHR43489">
    <property type="entry name" value="ISOMERASE"/>
    <property type="match status" value="1"/>
</dbReference>
<protein>
    <submittedName>
        <fullName evidence="4">Hydroxypyruvate isomerase</fullName>
        <ecNumber evidence="4">5.3.1.22</ecNumber>
    </submittedName>
</protein>
<dbReference type="KEGG" id="abac:LuPra_02908"/>
<dbReference type="Pfam" id="PF01261">
    <property type="entry name" value="AP_endonuc_2"/>
    <property type="match status" value="1"/>
</dbReference>
<keyword evidence="2" id="KW-0732">Signal</keyword>
<dbReference type="AlphaFoldDB" id="A0A143PPD4"/>
<dbReference type="Proteomes" id="UP000076079">
    <property type="component" value="Chromosome"/>
</dbReference>
<dbReference type="Gene3D" id="3.20.20.150">
    <property type="entry name" value="Divalent-metal-dependent TIM barrel enzymes"/>
    <property type="match status" value="1"/>
</dbReference>
<dbReference type="PATRIC" id="fig|1813736.3.peg.3100"/>
<gene>
    <name evidence="4" type="primary">hyi_1</name>
    <name evidence="4" type="ORF">LuPra_02908</name>
</gene>
<dbReference type="RefSeq" id="WP_110171416.1">
    <property type="nucleotide sequence ID" value="NZ_CP015136.1"/>
</dbReference>
<dbReference type="InterPro" id="IPR036237">
    <property type="entry name" value="Xyl_isomerase-like_sf"/>
</dbReference>
<name>A0A143PPD4_LUTPR</name>
<dbReference type="PROSITE" id="PS51318">
    <property type="entry name" value="TAT"/>
    <property type="match status" value="1"/>
</dbReference>
<feature type="domain" description="Xylose isomerase-like TIM barrel" evidence="3">
    <location>
        <begin position="108"/>
        <end position="280"/>
    </location>
</feature>
<keyword evidence="5" id="KW-1185">Reference proteome</keyword>
<sequence length="285" mass="31275" precursor="true">MSDVTRRELLGAAAVTAAAAAMPAPAAALAPSTGRVKQSVCRWCYNKIPLPEFFKACAEMGLGAVDLLTEEEWIIGKRDFGLACSTGFPAVRSIPDGLNNTKFHDGIVASLTEMIPKAAKAGIPNVITFFGNRRGQDIEEAKVNSVACLNRIKPVAEAEGVTVIVELLNSKVNHKDYIGDNTPYGVDICKRVGSPRVKLLYDIYHMQIMEGDILRTMGDNWDYIAHLHTGGVPGRNELDETQELQWKTIAKWVADKGYQGYFAHEFVPKRDPLTSLREAVQLCIV</sequence>
<dbReference type="OrthoDB" id="9786584at2"/>
<keyword evidence="1 4" id="KW-0413">Isomerase</keyword>
<evidence type="ECO:0000256" key="2">
    <source>
        <dbReference type="SAM" id="SignalP"/>
    </source>
</evidence>
<feature type="chain" id="PRO_5007511767" evidence="2">
    <location>
        <begin position="27"/>
        <end position="285"/>
    </location>
</feature>
<evidence type="ECO:0000313" key="4">
    <source>
        <dbReference type="EMBL" id="AMY09684.1"/>
    </source>
</evidence>
<dbReference type="GO" id="GO:0008903">
    <property type="term" value="F:hydroxypyruvate isomerase activity"/>
    <property type="evidence" value="ECO:0007669"/>
    <property type="project" value="UniProtKB-EC"/>
</dbReference>
<evidence type="ECO:0000313" key="5">
    <source>
        <dbReference type="Proteomes" id="UP000076079"/>
    </source>
</evidence>
<reference evidence="4 5" key="1">
    <citation type="journal article" date="2016" name="Genome Announc.">
        <title>First Complete Genome Sequence of a Subdivision 6 Acidobacterium Strain.</title>
        <authorList>
            <person name="Huang S."/>
            <person name="Vieira S."/>
            <person name="Bunk B."/>
            <person name="Riedel T."/>
            <person name="Sproer C."/>
            <person name="Overmann J."/>
        </authorList>
    </citation>
    <scope>NUCLEOTIDE SEQUENCE [LARGE SCALE GENOMIC DNA]</scope>
    <source>
        <strain evidence="5">DSM 100886 HEG_-6_39</strain>
    </source>
</reference>
<proteinExistence type="predicted"/>